<dbReference type="PANTHER" id="PTHR31689:SF0">
    <property type="entry name" value="DIAMINOPIMELATE EPIMERASE"/>
    <property type="match status" value="1"/>
</dbReference>
<comment type="caution">
    <text evidence="10">The sequence shown here is derived from an EMBL/GenBank/DDBJ whole genome shotgun (WGS) entry which is preliminary data.</text>
</comment>
<comment type="function">
    <text evidence="8">Catalyzes the stereoinversion of LL-2,6-diaminopimelate (L,L-DAP) to meso-diaminopimelate (meso-DAP), a precursor of L-lysine and an essential component of the bacterial peptidoglycan.</text>
</comment>
<protein>
    <recommendedName>
        <fullName evidence="3 8">Diaminopimelate epimerase</fullName>
        <shortName evidence="8">DAP epimerase</shortName>
        <ecNumber evidence="3 8">5.1.1.7</ecNumber>
    </recommendedName>
    <alternativeName>
        <fullName evidence="8">PLP-independent amino acid racemase</fullName>
    </alternativeName>
</protein>
<feature type="active site" description="Proton acceptor" evidence="8">
    <location>
        <position position="227"/>
    </location>
</feature>
<keyword evidence="6 8" id="KW-0413">Isomerase</keyword>
<feature type="active site" evidence="9">
    <location>
        <position position="93"/>
    </location>
</feature>
<reference evidence="10 11" key="1">
    <citation type="journal article" date="2011" name="Science">
        <title>Drosophila microbiome modulates host developmental and metabolic homeostasis via insulin signaling.</title>
        <authorList>
            <person name="Shin S.C."/>
            <person name="Kim S.H."/>
            <person name="You H."/>
            <person name="Kim B."/>
            <person name="Kim A.C."/>
            <person name="Lee K.A."/>
            <person name="Yoon J.H."/>
            <person name="Ryu J.H."/>
            <person name="Lee W.J."/>
        </authorList>
    </citation>
    <scope>NUCLEOTIDE SEQUENCE [LARGE SCALE GENOMIC DNA]</scope>
    <source>
        <strain evidence="10 11">DM001</strain>
    </source>
</reference>
<evidence type="ECO:0000256" key="8">
    <source>
        <dbReference type="HAMAP-Rule" id="MF_00197"/>
    </source>
</evidence>
<evidence type="ECO:0000313" key="11">
    <source>
        <dbReference type="Proteomes" id="UP000018454"/>
    </source>
</evidence>
<evidence type="ECO:0000256" key="9">
    <source>
        <dbReference type="PROSITE-ProRule" id="PRU10125"/>
    </source>
</evidence>
<keyword evidence="8" id="KW-0963">Cytoplasm</keyword>
<dbReference type="GO" id="GO:0009089">
    <property type="term" value="P:lysine biosynthetic process via diaminopimelate"/>
    <property type="evidence" value="ECO:0007669"/>
    <property type="project" value="UniProtKB-UniRule"/>
</dbReference>
<feature type="site" description="Could be important to modulate the pK values of the two catalytic cysteine residues" evidence="8">
    <location>
        <position position="172"/>
    </location>
</feature>
<dbReference type="PANTHER" id="PTHR31689">
    <property type="entry name" value="DIAMINOPIMELATE EPIMERASE, CHLOROPLASTIC"/>
    <property type="match status" value="1"/>
</dbReference>
<dbReference type="HAMAP" id="MF_00197">
    <property type="entry name" value="DAP_epimerase"/>
    <property type="match status" value="1"/>
</dbReference>
<dbReference type="Pfam" id="PF01678">
    <property type="entry name" value="DAP_epimerase"/>
    <property type="match status" value="2"/>
</dbReference>
<feature type="site" description="Could be important to modulate the pK values of the two catalytic cysteine residues" evidence="8">
    <location>
        <position position="218"/>
    </location>
</feature>
<dbReference type="InterPro" id="IPR001653">
    <property type="entry name" value="DAP_epimerase_DapF"/>
</dbReference>
<organism evidence="10 11">
    <name type="scientific">Acetobacter pomorum DM001</name>
    <dbReference type="NCBI Taxonomy" id="945681"/>
    <lineage>
        <taxon>Bacteria</taxon>
        <taxon>Pseudomonadati</taxon>
        <taxon>Pseudomonadota</taxon>
        <taxon>Alphaproteobacteria</taxon>
        <taxon>Acetobacterales</taxon>
        <taxon>Acetobacteraceae</taxon>
        <taxon>Acetobacter</taxon>
    </lineage>
</organism>
<comment type="subcellular location">
    <subcellularLocation>
        <location evidence="8">Cytoplasm</location>
    </subcellularLocation>
</comment>
<dbReference type="AlphaFoldDB" id="F1YR51"/>
<dbReference type="GO" id="GO:0008837">
    <property type="term" value="F:diaminopimelate epimerase activity"/>
    <property type="evidence" value="ECO:0007669"/>
    <property type="project" value="UniProtKB-UniRule"/>
</dbReference>
<feature type="active site" description="Proton donor" evidence="8">
    <location>
        <position position="93"/>
    </location>
</feature>
<comment type="similarity">
    <text evidence="2 8">Belongs to the diaminopimelate epimerase family.</text>
</comment>
<dbReference type="GO" id="GO:0005829">
    <property type="term" value="C:cytosol"/>
    <property type="evidence" value="ECO:0007669"/>
    <property type="project" value="TreeGrafter"/>
</dbReference>
<feature type="binding site" evidence="8">
    <location>
        <begin position="228"/>
        <end position="229"/>
    </location>
    <ligand>
        <name>substrate</name>
    </ligand>
</feature>
<dbReference type="UniPathway" id="UPA00034">
    <property type="reaction ID" value="UER00025"/>
</dbReference>
<evidence type="ECO:0000313" key="10">
    <source>
        <dbReference type="EMBL" id="EGE48782.1"/>
    </source>
</evidence>
<keyword evidence="5 8" id="KW-0457">Lysine biosynthesis</keyword>
<feature type="binding site" evidence="8">
    <location>
        <begin position="94"/>
        <end position="95"/>
    </location>
    <ligand>
        <name>substrate</name>
    </ligand>
</feature>
<dbReference type="NCBIfam" id="TIGR00652">
    <property type="entry name" value="DapF"/>
    <property type="match status" value="1"/>
</dbReference>
<feature type="binding site" evidence="8">
    <location>
        <position position="84"/>
    </location>
    <ligand>
        <name>substrate</name>
    </ligand>
</feature>
<comment type="pathway">
    <text evidence="1 8">Amino-acid biosynthesis; L-lysine biosynthesis via DAP pathway; DL-2,6-diaminopimelate from LL-2,6-diaminopimelate: step 1/1.</text>
</comment>
<evidence type="ECO:0000256" key="3">
    <source>
        <dbReference type="ARBA" id="ARBA00013080"/>
    </source>
</evidence>
<name>F1YR51_9PROT</name>
<proteinExistence type="inferred from homology"/>
<dbReference type="EMBL" id="AEUP01000005">
    <property type="protein sequence ID" value="EGE48782.1"/>
    <property type="molecule type" value="Genomic_DNA"/>
</dbReference>
<feature type="binding site" evidence="8">
    <location>
        <position position="200"/>
    </location>
    <ligand>
        <name>substrate</name>
    </ligand>
</feature>
<evidence type="ECO:0000256" key="5">
    <source>
        <dbReference type="ARBA" id="ARBA00023154"/>
    </source>
</evidence>
<evidence type="ECO:0000256" key="6">
    <source>
        <dbReference type="ARBA" id="ARBA00023235"/>
    </source>
</evidence>
<dbReference type="EC" id="5.1.1.7" evidence="3 8"/>
<comment type="subunit">
    <text evidence="8">Homodimer.</text>
</comment>
<dbReference type="Gene3D" id="3.10.310.10">
    <property type="entry name" value="Diaminopimelate Epimerase, Chain A, domain 1"/>
    <property type="match status" value="2"/>
</dbReference>
<dbReference type="PROSITE" id="PS01326">
    <property type="entry name" value="DAP_EPIMERASE"/>
    <property type="match status" value="1"/>
</dbReference>
<gene>
    <name evidence="8 10" type="primary">dapF</name>
    <name evidence="10" type="ORF">APO_0373</name>
</gene>
<sequence>MGCFLSWHRRLKWRISHSMLTSFRKMHGLGNDFVILDERGGHLPLTPARIAALAHRRRGIGCDQLVTLRPACAEGADVFVRFFNPDGSEAGACGNASRCVADLIWRETGNRTPVLQTRAGRLPARIEENGLITVDMGEPRLNWQDVPLVAEMDTLHLPLEGDPAAASMGNPHATFFVEDFARLSQGQALEHDPLFPERANIGFARIDGSARMRLKVHERGAGVTEACGSGACAAVVNAARRGLVERVCEVELDGGILQIEWAPNNHVLMTGSATTAFEGTVDLAAYPE</sequence>
<keyword evidence="4 8" id="KW-0028">Amino-acid biosynthesis</keyword>
<accession>F1YR51</accession>
<feature type="binding site" evidence="8">
    <location>
        <begin position="218"/>
        <end position="219"/>
    </location>
    <ligand>
        <name>substrate</name>
    </ligand>
</feature>
<comment type="catalytic activity">
    <reaction evidence="7 8">
        <text>(2S,6S)-2,6-diaminopimelate = meso-2,6-diaminopimelate</text>
        <dbReference type="Rhea" id="RHEA:15393"/>
        <dbReference type="ChEBI" id="CHEBI:57609"/>
        <dbReference type="ChEBI" id="CHEBI:57791"/>
        <dbReference type="EC" id="5.1.1.7"/>
    </reaction>
</comment>
<dbReference type="Proteomes" id="UP000018454">
    <property type="component" value="Unassembled WGS sequence"/>
</dbReference>
<dbReference type="InterPro" id="IPR018510">
    <property type="entry name" value="DAP_epimerase_AS"/>
</dbReference>
<evidence type="ECO:0000256" key="1">
    <source>
        <dbReference type="ARBA" id="ARBA00005196"/>
    </source>
</evidence>
<feature type="binding site" evidence="8">
    <location>
        <position position="31"/>
    </location>
    <ligand>
        <name>substrate</name>
    </ligand>
</feature>
<feature type="binding site" evidence="8">
    <location>
        <position position="170"/>
    </location>
    <ligand>
        <name>substrate</name>
    </ligand>
</feature>
<evidence type="ECO:0000256" key="4">
    <source>
        <dbReference type="ARBA" id="ARBA00022605"/>
    </source>
</evidence>
<evidence type="ECO:0000256" key="2">
    <source>
        <dbReference type="ARBA" id="ARBA00010219"/>
    </source>
</evidence>
<evidence type="ECO:0000256" key="7">
    <source>
        <dbReference type="ARBA" id="ARBA00051712"/>
    </source>
</evidence>
<dbReference type="SUPFAM" id="SSF54506">
    <property type="entry name" value="Diaminopimelate epimerase-like"/>
    <property type="match status" value="2"/>
</dbReference>
<feature type="binding site" evidence="8">
    <location>
        <position position="64"/>
    </location>
    <ligand>
        <name>substrate</name>
    </ligand>
</feature>